<evidence type="ECO:0000313" key="3">
    <source>
        <dbReference type="EMBL" id="VTZ61243.1"/>
    </source>
</evidence>
<organism evidence="3">
    <name type="scientific">Sinorhizobium medicae</name>
    <dbReference type="NCBI Taxonomy" id="110321"/>
    <lineage>
        <taxon>Bacteria</taxon>
        <taxon>Pseudomonadati</taxon>
        <taxon>Pseudomonadota</taxon>
        <taxon>Alphaproteobacteria</taxon>
        <taxon>Hyphomicrobiales</taxon>
        <taxon>Rhizobiaceae</taxon>
        <taxon>Sinorhizobium/Ensifer group</taxon>
        <taxon>Sinorhizobium</taxon>
    </lineage>
</organism>
<proteinExistence type="predicted"/>
<accession>A0A508WZX7</accession>
<name>A0A508WZX7_9HYPH</name>
<dbReference type="InterPro" id="IPR029149">
    <property type="entry name" value="Creatin/AminoP/Spt16_N"/>
</dbReference>
<feature type="domain" description="Creatinase N-terminal" evidence="2">
    <location>
        <begin position="15"/>
        <end position="142"/>
    </location>
</feature>
<dbReference type="Pfam" id="PF01321">
    <property type="entry name" value="Creatinase_N"/>
    <property type="match status" value="1"/>
</dbReference>
<dbReference type="Pfam" id="PF00557">
    <property type="entry name" value="Peptidase_M24"/>
    <property type="match status" value="1"/>
</dbReference>
<dbReference type="PRINTS" id="PR00599">
    <property type="entry name" value="MAPEPTIDASE"/>
</dbReference>
<dbReference type="InterPro" id="IPR001714">
    <property type="entry name" value="Pept_M24_MAP"/>
</dbReference>
<dbReference type="PANTHER" id="PTHR46112:SF3">
    <property type="entry name" value="AMINOPEPTIDASE YPDF"/>
    <property type="match status" value="1"/>
</dbReference>
<dbReference type="Proteomes" id="UP000507954">
    <property type="component" value="Unassembled WGS sequence"/>
</dbReference>
<dbReference type="SUPFAM" id="SSF53092">
    <property type="entry name" value="Creatinase/prolidase N-terminal domain"/>
    <property type="match status" value="1"/>
</dbReference>
<evidence type="ECO:0000259" key="1">
    <source>
        <dbReference type="Pfam" id="PF00557"/>
    </source>
</evidence>
<dbReference type="AlphaFoldDB" id="A0A508WZX7"/>
<protein>
    <submittedName>
        <fullName evidence="3">Peptidase M24</fullName>
    </submittedName>
</protein>
<dbReference type="InterPro" id="IPR000587">
    <property type="entry name" value="Creatinase_N"/>
</dbReference>
<dbReference type="InterPro" id="IPR000994">
    <property type="entry name" value="Pept_M24"/>
</dbReference>
<dbReference type="InterPro" id="IPR050659">
    <property type="entry name" value="Peptidase_M24B"/>
</dbReference>
<dbReference type="Gene3D" id="3.90.230.10">
    <property type="entry name" value="Creatinase/methionine aminopeptidase superfamily"/>
    <property type="match status" value="1"/>
</dbReference>
<gene>
    <name evidence="3" type="ORF">EMEDMD4_270019</name>
</gene>
<sequence>MANYPAITSTERQTRISRLRATLSERNVGGLLLGSTESLRYYTGLEWHASERFLGALITGSDLIYIAPAFELSRVETLSREPGEIRAWQEEESSAALVASLLPPEATLAVDDSLPLFAYNALVGEIAARRLIDGGPLIRAQRRLKSAAEIEIIQFAMNLTLEVHRRAHKFIKPGISASEVRRYIDDQHRLLGAPGGSSFCIVSFGDATALPHGAEGEQVYKPGDVVLVDTGCRIGGYHSDLTRTYMIDDPTPEFARIWAIEREAQLAVFEAAHIGATCGSLDSAARDVLVRNGLGPDYKLPGLPHRAGHGIGLEIHEEPYIVRNNHFALSEGMCFSVEPMIVVPEAFGVRLEDHIYMSKDGPVWFTAPAEGPTEPFA</sequence>
<dbReference type="GO" id="GO:0004177">
    <property type="term" value="F:aminopeptidase activity"/>
    <property type="evidence" value="ECO:0007669"/>
    <property type="project" value="UniProtKB-ARBA"/>
</dbReference>
<reference evidence="3" key="1">
    <citation type="submission" date="2019-06" db="EMBL/GenBank/DDBJ databases">
        <authorList>
            <person name="Le Quere A."/>
            <person name="Colella S."/>
        </authorList>
    </citation>
    <scope>NUCLEOTIDE SEQUENCE</scope>
    <source>
        <strain evidence="3">EmedicaeMD41</strain>
    </source>
</reference>
<dbReference type="GO" id="GO:0008235">
    <property type="term" value="F:metalloexopeptidase activity"/>
    <property type="evidence" value="ECO:0007669"/>
    <property type="project" value="UniProtKB-ARBA"/>
</dbReference>
<evidence type="ECO:0000259" key="2">
    <source>
        <dbReference type="Pfam" id="PF01321"/>
    </source>
</evidence>
<dbReference type="EMBL" id="CABFNB010000092">
    <property type="protein sequence ID" value="VTZ61243.1"/>
    <property type="molecule type" value="Genomic_DNA"/>
</dbReference>
<dbReference type="Gene3D" id="3.40.350.10">
    <property type="entry name" value="Creatinase/prolidase N-terminal domain"/>
    <property type="match status" value="1"/>
</dbReference>
<dbReference type="InterPro" id="IPR036005">
    <property type="entry name" value="Creatinase/aminopeptidase-like"/>
</dbReference>
<dbReference type="PANTHER" id="PTHR46112">
    <property type="entry name" value="AMINOPEPTIDASE"/>
    <property type="match status" value="1"/>
</dbReference>
<dbReference type="SUPFAM" id="SSF55920">
    <property type="entry name" value="Creatinase/aminopeptidase"/>
    <property type="match status" value="1"/>
</dbReference>
<dbReference type="RefSeq" id="WP_018208037.1">
    <property type="nucleotide sequence ID" value="NZ_CABFNB010000092.1"/>
</dbReference>
<feature type="domain" description="Peptidase M24" evidence="1">
    <location>
        <begin position="152"/>
        <end position="357"/>
    </location>
</feature>